<keyword evidence="1" id="KW-0472">Membrane</keyword>
<accession>A0A1B2M435</accession>
<dbReference type="STRING" id="1789224.BFG52_10610"/>
<feature type="transmembrane region" description="Helical" evidence="1">
    <location>
        <begin position="16"/>
        <end position="35"/>
    </location>
</feature>
<gene>
    <name evidence="2" type="ORF">BFG52_10610</name>
</gene>
<dbReference type="OrthoDB" id="6942620at2"/>
<keyword evidence="3" id="KW-1185">Reference proteome</keyword>
<dbReference type="AlphaFoldDB" id="A0A1B2M435"/>
<proteinExistence type="predicted"/>
<dbReference type="Proteomes" id="UP000093391">
    <property type="component" value="Chromosome"/>
</dbReference>
<dbReference type="KEGG" id="ala:BFG52_10610"/>
<protein>
    <submittedName>
        <fullName evidence="2">Uncharacterized protein</fullName>
    </submittedName>
</protein>
<evidence type="ECO:0000313" key="2">
    <source>
        <dbReference type="EMBL" id="AOA59970.1"/>
    </source>
</evidence>
<dbReference type="NCBIfam" id="NF045611">
    <property type="entry name" value="small_CydP"/>
    <property type="match status" value="1"/>
</dbReference>
<reference evidence="2 3" key="1">
    <citation type="submission" date="2016-08" db="EMBL/GenBank/DDBJ databases">
        <authorList>
            <person name="Seilhamer J.J."/>
        </authorList>
    </citation>
    <scope>NUCLEOTIDE SEQUENCE [LARGE SCALE GENOMIC DNA]</scope>
    <source>
        <strain evidence="2 3">BRTC-1</strain>
    </source>
</reference>
<evidence type="ECO:0000256" key="1">
    <source>
        <dbReference type="SAM" id="Phobius"/>
    </source>
</evidence>
<keyword evidence="1" id="KW-0812">Transmembrane</keyword>
<sequence>MSLVPKDFNVRFKREIIAILIIKVIILLIIKHIWFDAPTIPKDFDNQVAERIAGNSSSIKETR</sequence>
<dbReference type="RefSeq" id="WP_067559466.1">
    <property type="nucleotide sequence ID" value="NZ_CP016895.1"/>
</dbReference>
<keyword evidence="1" id="KW-1133">Transmembrane helix</keyword>
<organism evidence="2 3">
    <name type="scientific">Acinetobacter larvae</name>
    <dbReference type="NCBI Taxonomy" id="1789224"/>
    <lineage>
        <taxon>Bacteria</taxon>
        <taxon>Pseudomonadati</taxon>
        <taxon>Pseudomonadota</taxon>
        <taxon>Gammaproteobacteria</taxon>
        <taxon>Moraxellales</taxon>
        <taxon>Moraxellaceae</taxon>
        <taxon>Acinetobacter</taxon>
    </lineage>
</organism>
<dbReference type="InterPro" id="IPR054636">
    <property type="entry name" value="CydP"/>
</dbReference>
<name>A0A1B2M435_9GAMM</name>
<dbReference type="EMBL" id="CP016895">
    <property type="protein sequence ID" value="AOA59970.1"/>
    <property type="molecule type" value="Genomic_DNA"/>
</dbReference>
<evidence type="ECO:0000313" key="3">
    <source>
        <dbReference type="Proteomes" id="UP000093391"/>
    </source>
</evidence>